<feature type="non-terminal residue" evidence="2">
    <location>
        <position position="1"/>
    </location>
</feature>
<organism evidence="2 3">
    <name type="scientific">Streptomyces nogalater</name>
    <dbReference type="NCBI Taxonomy" id="38314"/>
    <lineage>
        <taxon>Bacteria</taxon>
        <taxon>Bacillati</taxon>
        <taxon>Actinomycetota</taxon>
        <taxon>Actinomycetes</taxon>
        <taxon>Kitasatosporales</taxon>
        <taxon>Streptomycetaceae</taxon>
        <taxon>Streptomyces</taxon>
    </lineage>
</organism>
<name>A0ABW0WSU6_STRNO</name>
<evidence type="ECO:0000313" key="3">
    <source>
        <dbReference type="Proteomes" id="UP001596065"/>
    </source>
</evidence>
<dbReference type="InterPro" id="IPR027417">
    <property type="entry name" value="P-loop_NTPase"/>
</dbReference>
<dbReference type="PANTHER" id="PTHR43581:SF4">
    <property type="entry name" value="ATP_GTP PHOSPHATASE"/>
    <property type="match status" value="1"/>
</dbReference>
<gene>
    <name evidence="2" type="ORF">ACFP3J_38870</name>
</gene>
<reference evidence="3" key="1">
    <citation type="journal article" date="2019" name="Int. J. Syst. Evol. Microbiol.">
        <title>The Global Catalogue of Microorganisms (GCM) 10K type strain sequencing project: providing services to taxonomists for standard genome sequencing and annotation.</title>
        <authorList>
            <consortium name="The Broad Institute Genomics Platform"/>
            <consortium name="The Broad Institute Genome Sequencing Center for Infectious Disease"/>
            <person name="Wu L."/>
            <person name="Ma J."/>
        </authorList>
    </citation>
    <scope>NUCLEOTIDE SEQUENCE [LARGE SCALE GENOMIC DNA]</scope>
    <source>
        <strain evidence="3">KCTC 5701</strain>
    </source>
</reference>
<keyword evidence="3" id="KW-1185">Reference proteome</keyword>
<dbReference type="Proteomes" id="UP001596065">
    <property type="component" value="Unassembled WGS sequence"/>
</dbReference>
<evidence type="ECO:0000313" key="2">
    <source>
        <dbReference type="EMBL" id="MFC5661332.1"/>
    </source>
</evidence>
<dbReference type="InterPro" id="IPR041685">
    <property type="entry name" value="AAA_GajA/Old/RecF-like"/>
</dbReference>
<dbReference type="EMBL" id="JBHSOE010000297">
    <property type="protein sequence ID" value="MFC5661332.1"/>
    <property type="molecule type" value="Genomic_DNA"/>
</dbReference>
<comment type="caution">
    <text evidence="2">The sequence shown here is derived from an EMBL/GenBank/DDBJ whole genome shotgun (WGS) entry which is preliminary data.</text>
</comment>
<sequence length="108" mass="12317">SRALSFISSVLVQENSIILIDEIENGIHYSVIKDIIKSLISSAKQNNNQIFATTHSQDVIRAINEIDSKNEDIAYIRLGREKNSLKPTAVQFNMDDFSYSVENDWEVR</sequence>
<dbReference type="Pfam" id="PF13175">
    <property type="entry name" value="AAA_15"/>
    <property type="match status" value="1"/>
</dbReference>
<dbReference type="RefSeq" id="WP_382467224.1">
    <property type="nucleotide sequence ID" value="NZ_JBHSOE010000297.1"/>
</dbReference>
<proteinExistence type="predicted"/>
<accession>A0ABW0WSU6</accession>
<dbReference type="SUPFAM" id="SSF52540">
    <property type="entry name" value="P-loop containing nucleoside triphosphate hydrolases"/>
    <property type="match status" value="1"/>
</dbReference>
<feature type="domain" description="Endonuclease GajA/Old nuclease/RecF-like AAA" evidence="1">
    <location>
        <begin position="13"/>
        <end position="60"/>
    </location>
</feature>
<protein>
    <submittedName>
        <fullName evidence="2">ATP/GTP-binding protein</fullName>
    </submittedName>
</protein>
<evidence type="ECO:0000259" key="1">
    <source>
        <dbReference type="Pfam" id="PF13175"/>
    </source>
</evidence>
<dbReference type="Gene3D" id="3.40.50.300">
    <property type="entry name" value="P-loop containing nucleotide triphosphate hydrolases"/>
    <property type="match status" value="1"/>
</dbReference>
<dbReference type="InterPro" id="IPR051396">
    <property type="entry name" value="Bact_Antivir_Def_Nuclease"/>
</dbReference>
<dbReference type="PANTHER" id="PTHR43581">
    <property type="entry name" value="ATP/GTP PHOSPHATASE"/>
    <property type="match status" value="1"/>
</dbReference>